<keyword evidence="3" id="KW-0547">Nucleotide-binding</keyword>
<evidence type="ECO:0000259" key="10">
    <source>
        <dbReference type="Pfam" id="PF13476"/>
    </source>
</evidence>
<gene>
    <name evidence="11" type="ORF">ASU35_09535</name>
</gene>
<dbReference type="NCBIfam" id="TIGR00634">
    <property type="entry name" value="recN"/>
    <property type="match status" value="1"/>
</dbReference>
<evidence type="ECO:0000256" key="1">
    <source>
        <dbReference type="ARBA" id="ARBA00009441"/>
    </source>
</evidence>
<dbReference type="InterPro" id="IPR004604">
    <property type="entry name" value="DNA_recomb/repair_RecN"/>
</dbReference>
<feature type="coiled-coil region" evidence="9">
    <location>
        <begin position="337"/>
        <end position="393"/>
    </location>
</feature>
<comment type="caution">
    <text evidence="11">The sequence shown here is derived from an EMBL/GenBank/DDBJ whole genome shotgun (WGS) entry which is preliminary data.</text>
</comment>
<keyword evidence="5" id="KW-0067">ATP-binding</keyword>
<keyword evidence="6 8" id="KW-0234">DNA repair</keyword>
<evidence type="ECO:0000313" key="11">
    <source>
        <dbReference type="EMBL" id="KSV59307.1"/>
    </source>
</evidence>
<keyword evidence="9" id="KW-0175">Coiled coil</keyword>
<dbReference type="OrthoDB" id="9806954at2"/>
<proteinExistence type="inferred from homology"/>
<dbReference type="Proteomes" id="UP000054874">
    <property type="component" value="Unassembled WGS sequence"/>
</dbReference>
<protein>
    <recommendedName>
        <fullName evidence="2 8">DNA repair protein RecN</fullName>
    </recommendedName>
    <alternativeName>
        <fullName evidence="7 8">Recombination protein N</fullName>
    </alternativeName>
</protein>
<sequence>MLANLHVKNLALIDEADVDFSEKLNILTGETGAGKSILIGSINIALGGKFSQDSIRKGAEYALVELTFHIEEKSTLERLKAMDIPLEEDGLVIISRRLKGNRAVSKVNGETVTSSFLKELAGVLIDIHGQHEHQSLLYKSKHLDILDRYGKERTAALKQQIKVLYEEYVRLLGELNQNLIPEEERLRELSFMEYEKKELEEAQLREGEEEELEQEFRRLSNGEAIMEGMAAVYRLTGEGTESAADSLGRAVRQINRLTELEDGIGDFASRLTELEELLNDFNRDIAAYMEDFTFDEELLHTTEERLNLVHGLMAKYGGSYEQVQDYYKKLLHKLERYADYEKYKVELEKRKAETEGQLLKLCGQLSELRKENAAILKEAIRKALEELNFLQVEFDIEFRRLGQPGANGFDEVEFMISTNPGEDLKSLARVASGGELSRIMLAIKSVLADKDSVDTLIFDEIDTGISGRTAQKVSEKLSAISKSHQVISITHLPQIASMADDHYLIEKYSESEVTQTRIHCLTEEESVMELARMLGGARITDAVIHSAKEMKELASGLK</sequence>
<dbReference type="GO" id="GO:0006310">
    <property type="term" value="P:DNA recombination"/>
    <property type="evidence" value="ECO:0007669"/>
    <property type="project" value="InterPro"/>
</dbReference>
<evidence type="ECO:0000256" key="3">
    <source>
        <dbReference type="ARBA" id="ARBA00022741"/>
    </source>
</evidence>
<dbReference type="InterPro" id="IPR027417">
    <property type="entry name" value="P-loop_NTPase"/>
</dbReference>
<keyword evidence="12" id="KW-1185">Reference proteome</keyword>
<evidence type="ECO:0000256" key="6">
    <source>
        <dbReference type="ARBA" id="ARBA00023204"/>
    </source>
</evidence>
<comment type="similarity">
    <text evidence="1 8">Belongs to the RecN family.</text>
</comment>
<dbReference type="STRING" id="290052.ASU35_09535"/>
<organism evidence="11 12">
    <name type="scientific">Acetivibrio ethanolgignens</name>
    <dbReference type="NCBI Taxonomy" id="290052"/>
    <lineage>
        <taxon>Bacteria</taxon>
        <taxon>Bacillati</taxon>
        <taxon>Bacillota</taxon>
        <taxon>Clostridia</taxon>
        <taxon>Eubacteriales</taxon>
        <taxon>Oscillospiraceae</taxon>
        <taxon>Acetivibrio</taxon>
    </lineage>
</organism>
<dbReference type="GO" id="GO:0006302">
    <property type="term" value="P:double-strand break repair"/>
    <property type="evidence" value="ECO:0007669"/>
    <property type="project" value="InterPro"/>
</dbReference>
<comment type="function">
    <text evidence="8">May be involved in recombinational repair of damaged DNA.</text>
</comment>
<evidence type="ECO:0000256" key="9">
    <source>
        <dbReference type="SAM" id="Coils"/>
    </source>
</evidence>
<evidence type="ECO:0000256" key="7">
    <source>
        <dbReference type="ARBA" id="ARBA00033408"/>
    </source>
</evidence>
<evidence type="ECO:0000313" key="12">
    <source>
        <dbReference type="Proteomes" id="UP000054874"/>
    </source>
</evidence>
<name>A0A0V8QFC3_9FIRM</name>
<evidence type="ECO:0000256" key="8">
    <source>
        <dbReference type="PIRNR" id="PIRNR003128"/>
    </source>
</evidence>
<keyword evidence="4 8" id="KW-0227">DNA damage</keyword>
<evidence type="ECO:0000256" key="4">
    <source>
        <dbReference type="ARBA" id="ARBA00022763"/>
    </source>
</evidence>
<dbReference type="AlphaFoldDB" id="A0A0V8QFC3"/>
<evidence type="ECO:0000256" key="5">
    <source>
        <dbReference type="ARBA" id="ARBA00022840"/>
    </source>
</evidence>
<dbReference type="GO" id="GO:0043590">
    <property type="term" value="C:bacterial nucleoid"/>
    <property type="evidence" value="ECO:0007669"/>
    <property type="project" value="TreeGrafter"/>
</dbReference>
<dbReference type="SUPFAM" id="SSF52540">
    <property type="entry name" value="P-loop containing nucleoside triphosphate hydrolases"/>
    <property type="match status" value="1"/>
</dbReference>
<dbReference type="InterPro" id="IPR038729">
    <property type="entry name" value="Rad50/SbcC_AAA"/>
</dbReference>
<dbReference type="CDD" id="cd03241">
    <property type="entry name" value="ABC_RecN"/>
    <property type="match status" value="2"/>
</dbReference>
<feature type="domain" description="Rad50/SbcC-type AAA" evidence="10">
    <location>
        <begin position="5"/>
        <end position="215"/>
    </location>
</feature>
<dbReference type="PANTHER" id="PTHR11059">
    <property type="entry name" value="DNA REPAIR PROTEIN RECN"/>
    <property type="match status" value="1"/>
</dbReference>
<dbReference type="Gene3D" id="3.40.50.300">
    <property type="entry name" value="P-loop containing nucleotide triphosphate hydrolases"/>
    <property type="match status" value="2"/>
</dbReference>
<dbReference type="GO" id="GO:0005524">
    <property type="term" value="F:ATP binding"/>
    <property type="evidence" value="ECO:0007669"/>
    <property type="project" value="UniProtKB-KW"/>
</dbReference>
<accession>A0A0V8QFC3</accession>
<dbReference type="PIRSF" id="PIRSF003128">
    <property type="entry name" value="RecN"/>
    <property type="match status" value="1"/>
</dbReference>
<dbReference type="EMBL" id="LNAM01000148">
    <property type="protein sequence ID" value="KSV59307.1"/>
    <property type="molecule type" value="Genomic_DNA"/>
</dbReference>
<dbReference type="GO" id="GO:0009432">
    <property type="term" value="P:SOS response"/>
    <property type="evidence" value="ECO:0007669"/>
    <property type="project" value="TreeGrafter"/>
</dbReference>
<reference evidence="11 12" key="1">
    <citation type="submission" date="2015-11" db="EMBL/GenBank/DDBJ databases">
        <title>Butyribacter intestini gen. nov., sp. nov., a butyric acid-producing bacterium of the family Lachnospiraceae isolated from the human faeces.</title>
        <authorList>
            <person name="Zou Y."/>
            <person name="Xue W."/>
            <person name="Luo G."/>
            <person name="Lv M."/>
        </authorList>
    </citation>
    <scope>NUCLEOTIDE SEQUENCE [LARGE SCALE GENOMIC DNA]</scope>
    <source>
        <strain evidence="11 12">ACET-33324</strain>
    </source>
</reference>
<dbReference type="Pfam" id="PF13476">
    <property type="entry name" value="AAA_23"/>
    <property type="match status" value="1"/>
</dbReference>
<dbReference type="PANTHER" id="PTHR11059:SF0">
    <property type="entry name" value="DNA REPAIR PROTEIN RECN"/>
    <property type="match status" value="1"/>
</dbReference>
<evidence type="ECO:0000256" key="2">
    <source>
        <dbReference type="ARBA" id="ARBA00021315"/>
    </source>
</evidence>
<dbReference type="GO" id="GO:0016887">
    <property type="term" value="F:ATP hydrolysis activity"/>
    <property type="evidence" value="ECO:0007669"/>
    <property type="project" value="InterPro"/>
</dbReference>